<comment type="caution">
    <text evidence="3">The sequence shown here is derived from an EMBL/GenBank/DDBJ whole genome shotgun (WGS) entry which is preliminary data.</text>
</comment>
<organism evidence="3 4">
    <name type="scientific">Anisodus tanguticus</name>
    <dbReference type="NCBI Taxonomy" id="243964"/>
    <lineage>
        <taxon>Eukaryota</taxon>
        <taxon>Viridiplantae</taxon>
        <taxon>Streptophyta</taxon>
        <taxon>Embryophyta</taxon>
        <taxon>Tracheophyta</taxon>
        <taxon>Spermatophyta</taxon>
        <taxon>Magnoliopsida</taxon>
        <taxon>eudicotyledons</taxon>
        <taxon>Gunneridae</taxon>
        <taxon>Pentapetalae</taxon>
        <taxon>asterids</taxon>
        <taxon>lamiids</taxon>
        <taxon>Solanales</taxon>
        <taxon>Solanaceae</taxon>
        <taxon>Solanoideae</taxon>
        <taxon>Hyoscyameae</taxon>
        <taxon>Anisodus</taxon>
    </lineage>
</organism>
<dbReference type="GO" id="GO:0009055">
    <property type="term" value="F:electron transfer activity"/>
    <property type="evidence" value="ECO:0007669"/>
    <property type="project" value="InterPro"/>
</dbReference>
<dbReference type="Proteomes" id="UP001291623">
    <property type="component" value="Unassembled WGS sequence"/>
</dbReference>
<evidence type="ECO:0000313" key="3">
    <source>
        <dbReference type="EMBL" id="KAK4352143.1"/>
    </source>
</evidence>
<evidence type="ECO:0000259" key="2">
    <source>
        <dbReference type="PROSITE" id="PS51485"/>
    </source>
</evidence>
<accession>A0AAE1RJP4</accession>
<keyword evidence="4" id="KW-1185">Reference proteome</keyword>
<evidence type="ECO:0000313" key="4">
    <source>
        <dbReference type="Proteomes" id="UP001291623"/>
    </source>
</evidence>
<dbReference type="EMBL" id="JAVYJV010000015">
    <property type="protein sequence ID" value="KAK4352143.1"/>
    <property type="molecule type" value="Genomic_DNA"/>
</dbReference>
<gene>
    <name evidence="3" type="ORF">RND71_027661</name>
</gene>
<evidence type="ECO:0000256" key="1">
    <source>
        <dbReference type="SAM" id="MobiDB-lite"/>
    </source>
</evidence>
<dbReference type="Gene3D" id="2.60.40.420">
    <property type="entry name" value="Cupredoxins - blue copper proteins"/>
    <property type="match status" value="1"/>
</dbReference>
<name>A0AAE1RJP4_9SOLA</name>
<dbReference type="PROSITE" id="PS51485">
    <property type="entry name" value="PHYTOCYANIN"/>
    <property type="match status" value="1"/>
</dbReference>
<sequence length="129" mass="13986">MSGPVPIPTNRDKAAENRPVGGGLSGVTPHSVTSQHLYRPSYKVDFLIIVETVVEQRRIAGKTRRKPLSRSSHGLRKGNCVSLLDSTTVSGRTVYIVGDSAGWNGGNVDYHMWGSTKTFQVGDTLGKFD</sequence>
<dbReference type="InterPro" id="IPR008972">
    <property type="entry name" value="Cupredoxin"/>
</dbReference>
<dbReference type="AlphaFoldDB" id="A0AAE1RJP4"/>
<dbReference type="InterPro" id="IPR003245">
    <property type="entry name" value="Phytocyanin_dom"/>
</dbReference>
<reference evidence="3" key="1">
    <citation type="submission" date="2023-12" db="EMBL/GenBank/DDBJ databases">
        <title>Genome assembly of Anisodus tanguticus.</title>
        <authorList>
            <person name="Wang Y.-J."/>
        </authorList>
    </citation>
    <scope>NUCLEOTIDE SEQUENCE</scope>
    <source>
        <strain evidence="3">KB-2021</strain>
        <tissue evidence="3">Leaf</tissue>
    </source>
</reference>
<feature type="domain" description="Phytocyanin" evidence="2">
    <location>
        <begin position="93"/>
        <end position="129"/>
    </location>
</feature>
<proteinExistence type="predicted"/>
<feature type="region of interest" description="Disordered" evidence="1">
    <location>
        <begin position="1"/>
        <end position="30"/>
    </location>
</feature>
<protein>
    <recommendedName>
        <fullName evidence="2">Phytocyanin domain-containing protein</fullName>
    </recommendedName>
</protein>